<comment type="similarity">
    <text evidence="1">Belongs to the ABC transporter superfamily.</text>
</comment>
<evidence type="ECO:0000256" key="4">
    <source>
        <dbReference type="ARBA" id="ARBA00022840"/>
    </source>
</evidence>
<dbReference type="RefSeq" id="WP_185691839.1">
    <property type="nucleotide sequence ID" value="NZ_JACHVA010000046.1"/>
</dbReference>
<dbReference type="PANTHER" id="PTHR46743">
    <property type="entry name" value="TEICHOIC ACIDS EXPORT ATP-BINDING PROTEIN TAGH"/>
    <property type="match status" value="1"/>
</dbReference>
<sequence length="481" mass="53765">MSDKDVVVSVRNLSKAYRVWRSPLDRLKSPFLGAVGRRFPRNSYFSRELQRRASRAYDDFYALQQVSFDIERGTSFGILGRNGSGKSTLLQIIAGTLTPSGGEVVTNGRVAALLELGSGFNPEFSGRENVYMNASILGISKKTIDERFDEIASFADIGDFMEQPVKTYSSGMYVRLAFSVIVHVDADVLIIDEALAVGDVFFVQKCMRFLKKFRERGVLLFVSHDLPSINRLCDQALWLDKGVVRQRGIPKDVTESYFSEYYSGGDSEKSDSEALKEAIGSGEEEKPVSQRKAPTESMQILGEEIHDQRLQYLNFSDHRNDIEVFAFRPDGDSFGAKRVEVVDARLTDIEGRRLGWIVGGEKVEARVVVEANETVQDPIIGFGLKDPSGQVLFGDNTFLTTKGQKSVLRKGQRLEAAFRFQMPILRPGEYVMNATVATGSQTDHEMQHWMHDACVLRSYTKSDTTGMIGIPMISIEIGPLR</sequence>
<dbReference type="PROSITE" id="PS50893">
    <property type="entry name" value="ABC_TRANSPORTER_2"/>
    <property type="match status" value="1"/>
</dbReference>
<keyword evidence="3" id="KW-0547">Nucleotide-binding</keyword>
<name>A0A7X1E3L7_9BACT</name>
<dbReference type="Proteomes" id="UP000525652">
    <property type="component" value="Unassembled WGS sequence"/>
</dbReference>
<protein>
    <submittedName>
        <fullName evidence="7">ABC transporter ATP-binding protein</fullName>
    </submittedName>
</protein>
<evidence type="ECO:0000313" key="8">
    <source>
        <dbReference type="Proteomes" id="UP000525652"/>
    </source>
</evidence>
<dbReference type="Pfam" id="PF14524">
    <property type="entry name" value="Wzt_C"/>
    <property type="match status" value="1"/>
</dbReference>
<accession>A0A7X1E3L7</accession>
<dbReference type="SUPFAM" id="SSF52540">
    <property type="entry name" value="P-loop containing nucleoside triphosphate hydrolases"/>
    <property type="match status" value="1"/>
</dbReference>
<keyword evidence="4 7" id="KW-0067">ATP-binding</keyword>
<dbReference type="CDD" id="cd10147">
    <property type="entry name" value="Wzt_C-like"/>
    <property type="match status" value="1"/>
</dbReference>
<dbReference type="InterPro" id="IPR029439">
    <property type="entry name" value="Wzt_C"/>
</dbReference>
<gene>
    <name evidence="7" type="ORF">H5P30_04890</name>
</gene>
<dbReference type="InterPro" id="IPR027417">
    <property type="entry name" value="P-loop_NTPase"/>
</dbReference>
<organism evidence="7 8">
    <name type="scientific">Puniceicoccus vermicola</name>
    <dbReference type="NCBI Taxonomy" id="388746"/>
    <lineage>
        <taxon>Bacteria</taxon>
        <taxon>Pseudomonadati</taxon>
        <taxon>Verrucomicrobiota</taxon>
        <taxon>Opitutia</taxon>
        <taxon>Puniceicoccales</taxon>
        <taxon>Puniceicoccaceae</taxon>
        <taxon>Puniceicoccus</taxon>
    </lineage>
</organism>
<dbReference type="InterPro" id="IPR050683">
    <property type="entry name" value="Bact_Polysacc_Export_ATP-bd"/>
</dbReference>
<evidence type="ECO:0000256" key="3">
    <source>
        <dbReference type="ARBA" id="ARBA00022741"/>
    </source>
</evidence>
<dbReference type="GO" id="GO:0016887">
    <property type="term" value="F:ATP hydrolysis activity"/>
    <property type="evidence" value="ECO:0007669"/>
    <property type="project" value="InterPro"/>
</dbReference>
<dbReference type="InterPro" id="IPR003593">
    <property type="entry name" value="AAA+_ATPase"/>
</dbReference>
<evidence type="ECO:0000313" key="7">
    <source>
        <dbReference type="EMBL" id="MBC2601114.1"/>
    </source>
</evidence>
<dbReference type="CDD" id="cd03220">
    <property type="entry name" value="ABC_KpsT_Wzt"/>
    <property type="match status" value="1"/>
</dbReference>
<keyword evidence="8" id="KW-1185">Reference proteome</keyword>
<dbReference type="EMBL" id="JACHVA010000046">
    <property type="protein sequence ID" value="MBC2601114.1"/>
    <property type="molecule type" value="Genomic_DNA"/>
</dbReference>
<dbReference type="InterPro" id="IPR015860">
    <property type="entry name" value="ABC_transpr_TagH-like"/>
</dbReference>
<evidence type="ECO:0000256" key="5">
    <source>
        <dbReference type="SAM" id="MobiDB-lite"/>
    </source>
</evidence>
<dbReference type="Gene3D" id="3.40.50.300">
    <property type="entry name" value="P-loop containing nucleotide triphosphate hydrolases"/>
    <property type="match status" value="1"/>
</dbReference>
<evidence type="ECO:0000259" key="6">
    <source>
        <dbReference type="PROSITE" id="PS50893"/>
    </source>
</evidence>
<dbReference type="AlphaFoldDB" id="A0A7X1E3L7"/>
<evidence type="ECO:0000256" key="1">
    <source>
        <dbReference type="ARBA" id="ARBA00005417"/>
    </source>
</evidence>
<proteinExistence type="inferred from homology"/>
<feature type="region of interest" description="Disordered" evidence="5">
    <location>
        <begin position="263"/>
        <end position="295"/>
    </location>
</feature>
<dbReference type="GO" id="GO:0005524">
    <property type="term" value="F:ATP binding"/>
    <property type="evidence" value="ECO:0007669"/>
    <property type="project" value="UniProtKB-KW"/>
</dbReference>
<dbReference type="SMART" id="SM00382">
    <property type="entry name" value="AAA"/>
    <property type="match status" value="1"/>
</dbReference>
<comment type="caution">
    <text evidence="7">The sequence shown here is derived from an EMBL/GenBank/DDBJ whole genome shotgun (WGS) entry which is preliminary data.</text>
</comment>
<dbReference type="InterPro" id="IPR003439">
    <property type="entry name" value="ABC_transporter-like_ATP-bd"/>
</dbReference>
<dbReference type="Gene3D" id="2.70.50.60">
    <property type="entry name" value="abc- transporter (atp binding component) like domain"/>
    <property type="match status" value="1"/>
</dbReference>
<dbReference type="PANTHER" id="PTHR46743:SF2">
    <property type="entry name" value="TEICHOIC ACIDS EXPORT ATP-BINDING PROTEIN TAGH"/>
    <property type="match status" value="1"/>
</dbReference>
<reference evidence="7 8" key="1">
    <citation type="submission" date="2020-07" db="EMBL/GenBank/DDBJ databases">
        <authorList>
            <person name="Feng X."/>
        </authorList>
    </citation>
    <scope>NUCLEOTIDE SEQUENCE [LARGE SCALE GENOMIC DNA]</scope>
    <source>
        <strain evidence="7 8">JCM14086</strain>
    </source>
</reference>
<feature type="domain" description="ABC transporter" evidence="6">
    <location>
        <begin position="44"/>
        <end position="266"/>
    </location>
</feature>
<feature type="compositionally biased region" description="Basic and acidic residues" evidence="5">
    <location>
        <begin position="266"/>
        <end position="276"/>
    </location>
</feature>
<dbReference type="GO" id="GO:0140359">
    <property type="term" value="F:ABC-type transporter activity"/>
    <property type="evidence" value="ECO:0007669"/>
    <property type="project" value="InterPro"/>
</dbReference>
<evidence type="ECO:0000256" key="2">
    <source>
        <dbReference type="ARBA" id="ARBA00022448"/>
    </source>
</evidence>
<keyword evidence="2" id="KW-0813">Transport</keyword>
<dbReference type="Pfam" id="PF00005">
    <property type="entry name" value="ABC_tran"/>
    <property type="match status" value="1"/>
</dbReference>
<dbReference type="GO" id="GO:0016020">
    <property type="term" value="C:membrane"/>
    <property type="evidence" value="ECO:0007669"/>
    <property type="project" value="InterPro"/>
</dbReference>